<dbReference type="Proteomes" id="UP001161422">
    <property type="component" value="Unassembled WGS sequence"/>
</dbReference>
<evidence type="ECO:0000313" key="1">
    <source>
        <dbReference type="EMBL" id="GLP95583.1"/>
    </source>
</evidence>
<dbReference type="AlphaFoldDB" id="A0AA37RUR9"/>
<gene>
    <name evidence="1" type="ORF">GCM10007895_08890</name>
</gene>
<evidence type="ECO:0000313" key="2">
    <source>
        <dbReference type="Proteomes" id="UP001161422"/>
    </source>
</evidence>
<reference evidence="1" key="2">
    <citation type="submission" date="2023-01" db="EMBL/GenBank/DDBJ databases">
        <title>Draft genome sequence of Paraferrimonas sedimenticola strain NBRC 101628.</title>
        <authorList>
            <person name="Sun Q."/>
            <person name="Mori K."/>
        </authorList>
    </citation>
    <scope>NUCLEOTIDE SEQUENCE</scope>
    <source>
        <strain evidence="1">NBRC 101628</strain>
    </source>
</reference>
<keyword evidence="2" id="KW-1185">Reference proteome</keyword>
<accession>A0AA37RUR9</accession>
<protein>
    <submittedName>
        <fullName evidence="1">Uncharacterized protein</fullName>
    </submittedName>
</protein>
<dbReference type="EMBL" id="BSNC01000003">
    <property type="protein sequence ID" value="GLP95583.1"/>
    <property type="molecule type" value="Genomic_DNA"/>
</dbReference>
<sequence length="121" mass="13191">MALAASTSMAQASANPQVGLMVGSDNGVSIRHHDLQFGVGINRLSFSVDKTYFFKSNPNFYWGGGAKLQDHHSKQLAARAVFGASTKVEDFVFFAELKPSVYLVNKASVDLEANIGVRYQF</sequence>
<proteinExistence type="predicted"/>
<name>A0AA37RUR9_9GAMM</name>
<organism evidence="1 2">
    <name type="scientific">Paraferrimonas sedimenticola</name>
    <dbReference type="NCBI Taxonomy" id="375674"/>
    <lineage>
        <taxon>Bacteria</taxon>
        <taxon>Pseudomonadati</taxon>
        <taxon>Pseudomonadota</taxon>
        <taxon>Gammaproteobacteria</taxon>
        <taxon>Alteromonadales</taxon>
        <taxon>Ferrimonadaceae</taxon>
        <taxon>Paraferrimonas</taxon>
    </lineage>
</organism>
<reference evidence="1" key="1">
    <citation type="journal article" date="2014" name="Int. J. Syst. Evol. Microbiol.">
        <title>Complete genome sequence of Corynebacterium casei LMG S-19264T (=DSM 44701T), isolated from a smear-ripened cheese.</title>
        <authorList>
            <consortium name="US DOE Joint Genome Institute (JGI-PGF)"/>
            <person name="Walter F."/>
            <person name="Albersmeier A."/>
            <person name="Kalinowski J."/>
            <person name="Ruckert C."/>
        </authorList>
    </citation>
    <scope>NUCLEOTIDE SEQUENCE</scope>
    <source>
        <strain evidence="1">NBRC 101628</strain>
    </source>
</reference>
<comment type="caution">
    <text evidence="1">The sequence shown here is derived from an EMBL/GenBank/DDBJ whole genome shotgun (WGS) entry which is preliminary data.</text>
</comment>